<feature type="region of interest" description="Disordered" evidence="1">
    <location>
        <begin position="81"/>
        <end position="121"/>
    </location>
</feature>
<name>A0A3N0EG00_9ACTN</name>
<evidence type="ECO:0000256" key="1">
    <source>
        <dbReference type="SAM" id="MobiDB-lite"/>
    </source>
</evidence>
<dbReference type="CDD" id="cd09731">
    <property type="entry name" value="Cse2_I-E"/>
    <property type="match status" value="1"/>
</dbReference>
<dbReference type="NCBIfam" id="TIGR02548">
    <property type="entry name" value="casB_cse2"/>
    <property type="match status" value="1"/>
</dbReference>
<dbReference type="RefSeq" id="WP_123199560.1">
    <property type="nucleotide sequence ID" value="NZ_RJMB01000002.1"/>
</dbReference>
<dbReference type="InterPro" id="IPR013382">
    <property type="entry name" value="CRISPR-assoc_prot_Cse2"/>
</dbReference>
<protein>
    <submittedName>
        <fullName evidence="2">Type I-E CRISPR-associated protein Cse2/CasB</fullName>
    </submittedName>
</protein>
<comment type="caution">
    <text evidence="2">The sequence shown here is derived from an EMBL/GenBank/DDBJ whole genome shotgun (WGS) entry which is preliminary data.</text>
</comment>
<dbReference type="InterPro" id="IPR038287">
    <property type="entry name" value="Cse2_sf"/>
</dbReference>
<dbReference type="Proteomes" id="UP000269198">
    <property type="component" value="Unassembled WGS sequence"/>
</dbReference>
<dbReference type="OrthoDB" id="4195769at2"/>
<accession>A0A3N0EG00</accession>
<feature type="region of interest" description="Disordered" evidence="1">
    <location>
        <begin position="206"/>
        <end position="231"/>
    </location>
</feature>
<feature type="compositionally biased region" description="Low complexity" evidence="1">
    <location>
        <begin position="100"/>
        <end position="110"/>
    </location>
</feature>
<gene>
    <name evidence="2" type="primary">casB</name>
    <name evidence="2" type="ORF">EFW17_02190</name>
</gene>
<sequence>MNRPQLVATADRMVAHLRRINERDPGTRAMLRRGLGRPPEDIANFHAHAVVTRYLPERCDHATERAFYTVAALVAAQPRGARDQEAAEATSAESTDEATAENAAAESTPEPAAPEDTAEGTRRTFGQTLAWAVENGHLKGDMVRERLHLLARYRTDRLHRELPKLVAHLRADLVPIDWGYLLRDLALWDEERDQVAKRWVQQYHRTRDQIQRQRATNGEPATPNNRESEPA</sequence>
<dbReference type="Pfam" id="PF09485">
    <property type="entry name" value="CRISPR_Cse2"/>
    <property type="match status" value="1"/>
</dbReference>
<evidence type="ECO:0000313" key="2">
    <source>
        <dbReference type="EMBL" id="RNL86731.1"/>
    </source>
</evidence>
<proteinExistence type="predicted"/>
<organism evidence="2 3">
    <name type="scientific">Halostreptopolyspora alba</name>
    <dbReference type="NCBI Taxonomy" id="2487137"/>
    <lineage>
        <taxon>Bacteria</taxon>
        <taxon>Bacillati</taxon>
        <taxon>Actinomycetota</taxon>
        <taxon>Actinomycetes</taxon>
        <taxon>Streptosporangiales</taxon>
        <taxon>Nocardiopsidaceae</taxon>
        <taxon>Halostreptopolyspora</taxon>
    </lineage>
</organism>
<evidence type="ECO:0000313" key="3">
    <source>
        <dbReference type="Proteomes" id="UP000269198"/>
    </source>
</evidence>
<dbReference type="EMBL" id="RJMB01000002">
    <property type="protein sequence ID" value="RNL86731.1"/>
    <property type="molecule type" value="Genomic_DNA"/>
</dbReference>
<reference evidence="2 3" key="1">
    <citation type="submission" date="2018-11" db="EMBL/GenBank/DDBJ databases">
        <title>The genome draft of YIM 96095.</title>
        <authorList>
            <person name="Tang S.-K."/>
            <person name="Chunyu W.-X."/>
            <person name="Feng Y.-Z."/>
        </authorList>
    </citation>
    <scope>NUCLEOTIDE SEQUENCE [LARGE SCALE GENOMIC DNA]</scope>
    <source>
        <strain evidence="2 3">YIM 96095</strain>
    </source>
</reference>
<dbReference type="Gene3D" id="1.10.520.40">
    <property type="entry name" value="CRISPR-associated protein Cse2"/>
    <property type="match status" value="1"/>
</dbReference>
<keyword evidence="3" id="KW-1185">Reference proteome</keyword>
<dbReference type="AlphaFoldDB" id="A0A3N0EG00"/>